<evidence type="ECO:0000259" key="15">
    <source>
        <dbReference type="SMART" id="SM00563"/>
    </source>
</evidence>
<dbReference type="EC" id="2.3.1.-" evidence="16"/>
<dbReference type="Pfam" id="PF01553">
    <property type="entry name" value="Acyltransferase"/>
    <property type="match status" value="1"/>
</dbReference>
<dbReference type="GO" id="GO:0008654">
    <property type="term" value="P:phospholipid biosynthetic process"/>
    <property type="evidence" value="ECO:0007669"/>
    <property type="project" value="UniProtKB-KW"/>
</dbReference>
<dbReference type="Proteomes" id="UP000002630">
    <property type="component" value="Linkage Group LG12"/>
</dbReference>
<keyword evidence="6 14" id="KW-0812">Transmembrane</keyword>
<keyword evidence="12 16" id="KW-0012">Acyltransferase</keyword>
<reference evidence="16 17" key="1">
    <citation type="journal article" date="2010" name="Nature">
        <title>The Ectocarpus genome and the independent evolution of multicellularity in brown algae.</title>
        <authorList>
            <person name="Cock J.M."/>
            <person name="Sterck L."/>
            <person name="Rouze P."/>
            <person name="Scornet D."/>
            <person name="Allen A.E."/>
            <person name="Amoutzias G."/>
            <person name="Anthouard V."/>
            <person name="Artiguenave F."/>
            <person name="Aury J.M."/>
            <person name="Badger J.H."/>
            <person name="Beszteri B."/>
            <person name="Billiau K."/>
            <person name="Bonnet E."/>
            <person name="Bothwell J.H."/>
            <person name="Bowler C."/>
            <person name="Boyen C."/>
            <person name="Brownlee C."/>
            <person name="Carrano C.J."/>
            <person name="Charrier B."/>
            <person name="Cho G.Y."/>
            <person name="Coelho S.M."/>
            <person name="Collen J."/>
            <person name="Corre E."/>
            <person name="Da Silva C."/>
            <person name="Delage L."/>
            <person name="Delaroque N."/>
            <person name="Dittami S.M."/>
            <person name="Doulbeau S."/>
            <person name="Elias M."/>
            <person name="Farnham G."/>
            <person name="Gachon C.M."/>
            <person name="Gschloessl B."/>
            <person name="Heesch S."/>
            <person name="Jabbari K."/>
            <person name="Jubin C."/>
            <person name="Kawai H."/>
            <person name="Kimura K."/>
            <person name="Kloareg B."/>
            <person name="Kupper F.C."/>
            <person name="Lang D."/>
            <person name="Le Bail A."/>
            <person name="Leblanc C."/>
            <person name="Lerouge P."/>
            <person name="Lohr M."/>
            <person name="Lopez P.J."/>
            <person name="Martens C."/>
            <person name="Maumus F."/>
            <person name="Michel G."/>
            <person name="Miranda-Saavedra D."/>
            <person name="Morales J."/>
            <person name="Moreau H."/>
            <person name="Motomura T."/>
            <person name="Nagasato C."/>
            <person name="Napoli C.A."/>
            <person name="Nelson D.R."/>
            <person name="Nyvall-Collen P."/>
            <person name="Peters A.F."/>
            <person name="Pommier C."/>
            <person name="Potin P."/>
            <person name="Poulain J."/>
            <person name="Quesneville H."/>
            <person name="Read B."/>
            <person name="Rensing S.A."/>
            <person name="Ritter A."/>
            <person name="Rousvoal S."/>
            <person name="Samanta M."/>
            <person name="Samson G."/>
            <person name="Schroeder D.C."/>
            <person name="Segurens B."/>
            <person name="Strittmatter M."/>
            <person name="Tonon T."/>
            <person name="Tregear J.W."/>
            <person name="Valentin K."/>
            <person name="von Dassow P."/>
            <person name="Yamagishi T."/>
            <person name="Van de Peer Y."/>
            <person name="Wincker P."/>
        </authorList>
    </citation>
    <scope>NUCLEOTIDE SEQUENCE [LARGE SCALE GENOMIC DNA]</scope>
    <source>
        <strain evidence="17">Ec32 / CCAP1310/4</strain>
    </source>
</reference>
<dbReference type="InterPro" id="IPR018247">
    <property type="entry name" value="EF_Hand_1_Ca_BS"/>
</dbReference>
<feature type="compositionally biased region" description="Low complexity" evidence="13">
    <location>
        <begin position="561"/>
        <end position="575"/>
    </location>
</feature>
<feature type="region of interest" description="Disordered" evidence="13">
    <location>
        <begin position="688"/>
        <end position="713"/>
    </location>
</feature>
<dbReference type="CDD" id="cd07991">
    <property type="entry name" value="LPLAT_LPCAT1-like"/>
    <property type="match status" value="1"/>
</dbReference>
<evidence type="ECO:0000256" key="5">
    <source>
        <dbReference type="ARBA" id="ARBA00022679"/>
    </source>
</evidence>
<dbReference type="EMBL" id="FN649737">
    <property type="protein sequence ID" value="CBJ25798.1"/>
    <property type="molecule type" value="Genomic_DNA"/>
</dbReference>
<evidence type="ECO:0000256" key="10">
    <source>
        <dbReference type="ARBA" id="ARBA00023209"/>
    </source>
</evidence>
<comment type="similarity">
    <text evidence="3">Belongs to the 1-acyl-sn-glycerol-3-phosphate acyltransferase family.</text>
</comment>
<dbReference type="PROSITE" id="PS00018">
    <property type="entry name" value="EF_HAND_1"/>
    <property type="match status" value="1"/>
</dbReference>
<dbReference type="InterPro" id="IPR002123">
    <property type="entry name" value="Plipid/glycerol_acylTrfase"/>
</dbReference>
<evidence type="ECO:0000256" key="4">
    <source>
        <dbReference type="ARBA" id="ARBA00022516"/>
    </source>
</evidence>
<feature type="region of interest" description="Disordered" evidence="13">
    <location>
        <begin position="494"/>
        <end position="601"/>
    </location>
</feature>
<feature type="transmembrane region" description="Helical" evidence="14">
    <location>
        <begin position="117"/>
        <end position="148"/>
    </location>
</feature>
<dbReference type="GO" id="GO:0042171">
    <property type="term" value="F:lysophosphatidic acid acyltransferase activity"/>
    <property type="evidence" value="ECO:0007669"/>
    <property type="project" value="TreeGrafter"/>
</dbReference>
<dbReference type="GO" id="GO:0016020">
    <property type="term" value="C:membrane"/>
    <property type="evidence" value="ECO:0007669"/>
    <property type="project" value="UniProtKB-SubCell"/>
</dbReference>
<evidence type="ECO:0000256" key="2">
    <source>
        <dbReference type="ARBA" id="ARBA00005189"/>
    </source>
</evidence>
<dbReference type="SUPFAM" id="SSF69593">
    <property type="entry name" value="Glycerol-3-phosphate (1)-acyltransferase"/>
    <property type="match status" value="1"/>
</dbReference>
<keyword evidence="7 14" id="KW-1133">Transmembrane helix</keyword>
<evidence type="ECO:0000256" key="12">
    <source>
        <dbReference type="ARBA" id="ARBA00023315"/>
    </source>
</evidence>
<feature type="compositionally biased region" description="Basic and acidic residues" evidence="13">
    <location>
        <begin position="696"/>
        <end position="713"/>
    </location>
</feature>
<evidence type="ECO:0000256" key="13">
    <source>
        <dbReference type="SAM" id="MobiDB-lite"/>
    </source>
</evidence>
<evidence type="ECO:0000256" key="8">
    <source>
        <dbReference type="ARBA" id="ARBA00023098"/>
    </source>
</evidence>
<sequence>MDDNVSPEALLTGHRKLRTPVQVVPFPGRKPVAPLEGHADDDLEADGGGGAWRRDQAVPAGESPRWAGGADDGPIDSSGHRRDIVRNTSYMPRHHKSEVNPFINLTMHLPWYQYLKMVIVGVTILPFRILFTIVNVFFMWCFATLALAGLSEEGREKPFSKWRRALKHPICWCLRFQCALFGFWWISVKGECADKEDAPIIVSNHVSPFEPFYLVSKTQATPVQRIEDSRAPIVGTIQKAMQIMFVDRANPASKKKCLQTIEERSDPASTFPRVLVFPEGTCTNQRALITFKHGPFITGQNIQPVTVRYPRTDGHLDPSYPAVSPSLVALALRVMCQVWNCMEIEYLPVYVPTAEDRDNSTLFAQHVQEYMSRSLGVPATQHAFEDVALQFQAMKMNLNPEDAVVEWSRVRQSLVGLDAGTAKEYLISFFEMDGDKDGRLSLEEFCAPWKRKRDEEAEKQSRAAMFLAEQREEQKQAEHEKQEALAVRATVAYTAPGGGKGGSGRREDDQLGPQGGGVSALEEGRGEGGGQERVPSWSLNRPEEGIHGQGGSHSVPLWPPAAAAARGQGDALAADEGGPPEGARSTTGSGAEPCAAEDEEELEEEMALAAAAAAAAAGLPGLLREEEMERAYEIFCGGEELTFQKILDRHRGARGVDARREGGTVQVHLFDVGGEATETSSAARAGDFHPAASTRPYRESGEEALRQDGGAEGRRGRYARRLLGLRRAERVHPQRVPGHAAQRHLGRGARHRRVRGCCGRGLRRARRRHDGARAHP</sequence>
<dbReference type="GO" id="GO:0008374">
    <property type="term" value="F:O-acyltransferase activity"/>
    <property type="evidence" value="ECO:0007669"/>
    <property type="project" value="InterPro"/>
</dbReference>
<evidence type="ECO:0000256" key="3">
    <source>
        <dbReference type="ARBA" id="ARBA00008655"/>
    </source>
</evidence>
<keyword evidence="9 14" id="KW-0472">Membrane</keyword>
<comment type="pathway">
    <text evidence="2">Lipid metabolism.</text>
</comment>
<keyword evidence="11" id="KW-1208">Phospholipid metabolism</keyword>
<dbReference type="SMART" id="SM00563">
    <property type="entry name" value="PlsC"/>
    <property type="match status" value="1"/>
</dbReference>
<gene>
    <name evidence="16" type="ORF">Esi_0016_0045</name>
</gene>
<evidence type="ECO:0000256" key="9">
    <source>
        <dbReference type="ARBA" id="ARBA00023136"/>
    </source>
</evidence>
<evidence type="ECO:0000313" key="17">
    <source>
        <dbReference type="Proteomes" id="UP000002630"/>
    </source>
</evidence>
<keyword evidence="5 16" id="KW-0808">Transferase</keyword>
<evidence type="ECO:0000256" key="7">
    <source>
        <dbReference type="ARBA" id="ARBA00022989"/>
    </source>
</evidence>
<evidence type="ECO:0000313" key="16">
    <source>
        <dbReference type="EMBL" id="CBJ25798.1"/>
    </source>
</evidence>
<dbReference type="AlphaFoldDB" id="D7FLI2"/>
<evidence type="ECO:0000256" key="1">
    <source>
        <dbReference type="ARBA" id="ARBA00004370"/>
    </source>
</evidence>
<evidence type="ECO:0000256" key="6">
    <source>
        <dbReference type="ARBA" id="ARBA00022692"/>
    </source>
</evidence>
<dbReference type="STRING" id="2880.D7FLI2"/>
<keyword evidence="10" id="KW-0594">Phospholipid biosynthesis</keyword>
<feature type="compositionally biased region" description="Basic residues" evidence="13">
    <location>
        <begin position="741"/>
        <end position="770"/>
    </location>
</feature>
<dbReference type="GO" id="GO:0005783">
    <property type="term" value="C:endoplasmic reticulum"/>
    <property type="evidence" value="ECO:0007669"/>
    <property type="project" value="TreeGrafter"/>
</dbReference>
<dbReference type="PANTHER" id="PTHR23063">
    <property type="entry name" value="PHOSPHOLIPID ACYLTRANSFERASE"/>
    <property type="match status" value="1"/>
</dbReference>
<feature type="region of interest" description="Disordered" evidence="13">
    <location>
        <begin position="23"/>
        <end position="73"/>
    </location>
</feature>
<dbReference type="InParanoid" id="D7FLI2"/>
<protein>
    <submittedName>
        <fullName evidence="16">1-acyl-sn-glycerol-3-phosphate acyltransferase</fullName>
        <ecNumber evidence="16">2.3.1.-</ecNumber>
    </submittedName>
</protein>
<keyword evidence="17" id="KW-1185">Reference proteome</keyword>
<comment type="subcellular location">
    <subcellularLocation>
        <location evidence="1">Membrane</location>
    </subcellularLocation>
</comment>
<dbReference type="InterPro" id="IPR045252">
    <property type="entry name" value="LPCAT1-like"/>
</dbReference>
<evidence type="ECO:0000256" key="14">
    <source>
        <dbReference type="SAM" id="Phobius"/>
    </source>
</evidence>
<proteinExistence type="inferred from homology"/>
<name>D7FLI2_ECTSI</name>
<dbReference type="OrthoDB" id="272512at2759"/>
<dbReference type="PANTHER" id="PTHR23063:SF52">
    <property type="entry name" value="LYSOPHOSPHATIDYLCHOLINE ACYLTRANSFERASE"/>
    <property type="match status" value="1"/>
</dbReference>
<feature type="domain" description="Phospholipid/glycerol acyltransferase" evidence="15">
    <location>
        <begin position="199"/>
        <end position="310"/>
    </location>
</feature>
<keyword evidence="4" id="KW-0444">Lipid biosynthesis</keyword>
<evidence type="ECO:0000256" key="11">
    <source>
        <dbReference type="ARBA" id="ARBA00023264"/>
    </source>
</evidence>
<accession>D7FLI2</accession>
<organism evidence="16 17">
    <name type="scientific">Ectocarpus siliculosus</name>
    <name type="common">Brown alga</name>
    <name type="synonym">Conferva siliculosa</name>
    <dbReference type="NCBI Taxonomy" id="2880"/>
    <lineage>
        <taxon>Eukaryota</taxon>
        <taxon>Sar</taxon>
        <taxon>Stramenopiles</taxon>
        <taxon>Ochrophyta</taxon>
        <taxon>PX clade</taxon>
        <taxon>Phaeophyceae</taxon>
        <taxon>Ectocarpales</taxon>
        <taxon>Ectocarpaceae</taxon>
        <taxon>Ectocarpus</taxon>
    </lineage>
</organism>
<dbReference type="eggNOG" id="KOG4666">
    <property type="taxonomic scope" value="Eukaryota"/>
</dbReference>
<dbReference type="EMBL" id="FN648143">
    <property type="protein sequence ID" value="CBJ25798.1"/>
    <property type="molecule type" value="Genomic_DNA"/>
</dbReference>
<keyword evidence="8" id="KW-0443">Lipid metabolism</keyword>
<feature type="region of interest" description="Disordered" evidence="13">
    <location>
        <begin position="733"/>
        <end position="776"/>
    </location>
</feature>